<keyword evidence="4 6" id="KW-0464">Manganese</keyword>
<feature type="binding site" evidence="6">
    <location>
        <position position="309"/>
    </location>
    <ligand>
        <name>Mn(2+)</name>
        <dbReference type="ChEBI" id="CHEBI:29035"/>
        <label>2</label>
    </ligand>
</feature>
<dbReference type="EC" id="5.4.2.7" evidence="6 7"/>
<dbReference type="SUPFAM" id="SSF53649">
    <property type="entry name" value="Alkaline phosphatase-like"/>
    <property type="match status" value="1"/>
</dbReference>
<evidence type="ECO:0000256" key="4">
    <source>
        <dbReference type="ARBA" id="ARBA00023211"/>
    </source>
</evidence>
<feature type="binding site" evidence="6">
    <location>
        <position position="357"/>
    </location>
    <ligand>
        <name>Mn(2+)</name>
        <dbReference type="ChEBI" id="CHEBI:29035"/>
        <label>2</label>
    </ligand>
</feature>
<dbReference type="PIRSF" id="PIRSF001491">
    <property type="entry name" value="Ppentomutase"/>
    <property type="match status" value="1"/>
</dbReference>
<dbReference type="GO" id="GO:0043094">
    <property type="term" value="P:metabolic compound salvage"/>
    <property type="evidence" value="ECO:0007669"/>
    <property type="project" value="UniProtKB-UniRule"/>
</dbReference>
<gene>
    <name evidence="6" type="primary">deoB</name>
    <name evidence="9" type="ORF">FX155_02375</name>
</gene>
<name>A0A6N7VWP4_ACIFE</name>
<dbReference type="InterPro" id="IPR006124">
    <property type="entry name" value="Metalloenzyme"/>
</dbReference>
<dbReference type="PANTHER" id="PTHR21110:SF0">
    <property type="entry name" value="PHOSPHOPENTOMUTASE"/>
    <property type="match status" value="1"/>
</dbReference>
<dbReference type="GO" id="GO:0030145">
    <property type="term" value="F:manganese ion binding"/>
    <property type="evidence" value="ECO:0007669"/>
    <property type="project" value="UniProtKB-UniRule"/>
</dbReference>
<dbReference type="InterPro" id="IPR017850">
    <property type="entry name" value="Alkaline_phosphatase_core_sf"/>
</dbReference>
<dbReference type="UniPathway" id="UPA00087">
    <property type="reaction ID" value="UER00173"/>
</dbReference>
<evidence type="ECO:0000313" key="10">
    <source>
        <dbReference type="Proteomes" id="UP000441455"/>
    </source>
</evidence>
<dbReference type="EMBL" id="VULN01000003">
    <property type="protein sequence ID" value="MSS81465.1"/>
    <property type="molecule type" value="Genomic_DNA"/>
</dbReference>
<dbReference type="Gene3D" id="3.40.720.10">
    <property type="entry name" value="Alkaline Phosphatase, subunit A"/>
    <property type="match status" value="1"/>
</dbReference>
<dbReference type="NCBIfam" id="NF003766">
    <property type="entry name" value="PRK05362.1"/>
    <property type="match status" value="1"/>
</dbReference>
<evidence type="ECO:0000256" key="2">
    <source>
        <dbReference type="ARBA" id="ARBA00022490"/>
    </source>
</evidence>
<dbReference type="InterPro" id="IPR010045">
    <property type="entry name" value="DeoB"/>
</dbReference>
<comment type="cofactor">
    <cofactor evidence="6">
        <name>Mn(2+)</name>
        <dbReference type="ChEBI" id="CHEBI:29035"/>
    </cofactor>
    <text evidence="6">Binds 2 manganese ions.</text>
</comment>
<dbReference type="SUPFAM" id="SSF143856">
    <property type="entry name" value="DeoB insert domain-like"/>
    <property type="match status" value="1"/>
</dbReference>
<dbReference type="PANTHER" id="PTHR21110">
    <property type="entry name" value="PHOSPHOPENTOMUTASE"/>
    <property type="match status" value="1"/>
</dbReference>
<dbReference type="HAMAP" id="MF_00740">
    <property type="entry name" value="Phosphopentomut"/>
    <property type="match status" value="1"/>
</dbReference>
<dbReference type="GO" id="GO:0000287">
    <property type="term" value="F:magnesium ion binding"/>
    <property type="evidence" value="ECO:0007669"/>
    <property type="project" value="UniProtKB-UniRule"/>
</dbReference>
<comment type="similarity">
    <text evidence="1 6">Belongs to the phosphopentomutase family.</text>
</comment>
<comment type="catalytic activity">
    <reaction evidence="6">
        <text>alpha-D-ribose 1-phosphate = D-ribose 5-phosphate</text>
        <dbReference type="Rhea" id="RHEA:18793"/>
        <dbReference type="ChEBI" id="CHEBI:57720"/>
        <dbReference type="ChEBI" id="CHEBI:78346"/>
        <dbReference type="EC" id="5.4.2.7"/>
    </reaction>
</comment>
<evidence type="ECO:0000256" key="6">
    <source>
        <dbReference type="HAMAP-Rule" id="MF_00740"/>
    </source>
</evidence>
<protein>
    <recommendedName>
        <fullName evidence="6 7">Phosphopentomutase</fullName>
        <ecNumber evidence="6 7">5.4.2.7</ecNumber>
    </recommendedName>
    <alternativeName>
        <fullName evidence="6">Phosphodeoxyribomutase</fullName>
    </alternativeName>
</protein>
<keyword evidence="2 6" id="KW-0963">Cytoplasm</keyword>
<dbReference type="AlphaFoldDB" id="A0A6N7VWP4"/>
<dbReference type="FunFam" id="3.30.70.1250:FF:000001">
    <property type="entry name" value="Phosphopentomutase"/>
    <property type="match status" value="1"/>
</dbReference>
<evidence type="ECO:0000256" key="3">
    <source>
        <dbReference type="ARBA" id="ARBA00022723"/>
    </source>
</evidence>
<comment type="catalytic activity">
    <reaction evidence="6">
        <text>2-deoxy-alpha-D-ribose 1-phosphate = 2-deoxy-D-ribose 5-phosphate</text>
        <dbReference type="Rhea" id="RHEA:27658"/>
        <dbReference type="ChEBI" id="CHEBI:57259"/>
        <dbReference type="ChEBI" id="CHEBI:62877"/>
        <dbReference type="EC" id="5.4.2.7"/>
    </reaction>
</comment>
<accession>A0A6N7VWP4</accession>
<reference evidence="9 10" key="1">
    <citation type="submission" date="2019-08" db="EMBL/GenBank/DDBJ databases">
        <title>In-depth cultivation of the pig gut microbiome towards novel bacterial diversity and tailored functional studies.</title>
        <authorList>
            <person name="Wylensek D."/>
            <person name="Hitch T.C.A."/>
            <person name="Clavel T."/>
        </authorList>
    </citation>
    <scope>NUCLEOTIDE SEQUENCE [LARGE SCALE GENOMIC DNA]</scope>
    <source>
        <strain evidence="9 10">WCA-389-WT-5B</strain>
    </source>
</reference>
<organism evidence="9 10">
    <name type="scientific">Acidaminococcus fermentans</name>
    <dbReference type="NCBI Taxonomy" id="905"/>
    <lineage>
        <taxon>Bacteria</taxon>
        <taxon>Bacillati</taxon>
        <taxon>Bacillota</taxon>
        <taxon>Negativicutes</taxon>
        <taxon>Acidaminococcales</taxon>
        <taxon>Acidaminococcaceae</taxon>
        <taxon>Acidaminococcus</taxon>
    </lineage>
</organism>
<dbReference type="Gene3D" id="3.30.70.1250">
    <property type="entry name" value="Phosphopentomutase"/>
    <property type="match status" value="1"/>
</dbReference>
<proteinExistence type="inferred from homology"/>
<comment type="subcellular location">
    <subcellularLocation>
        <location evidence="6">Cytoplasm</location>
    </subcellularLocation>
</comment>
<comment type="caution">
    <text evidence="9">The sequence shown here is derived from an EMBL/GenBank/DDBJ whole genome shotgun (WGS) entry which is preliminary data.</text>
</comment>
<comment type="pathway">
    <text evidence="6">Carbohydrate degradation; 2-deoxy-D-ribose 1-phosphate degradation; D-glyceraldehyde 3-phosphate and acetaldehyde from 2-deoxy-alpha-D-ribose 1-phosphate: step 1/2.</text>
</comment>
<keyword evidence="5 6" id="KW-0413">Isomerase</keyword>
<comment type="function">
    <text evidence="6">Isomerase that catalyzes the conversion of deoxy-ribose 1-phosphate (dRib-1-P) and ribose 1-phosphate (Rib-1-P) to deoxy-ribose 5-phosphate (dRib-5-P) and ribose 5-phosphate (Rib-5-P), respectively.</text>
</comment>
<dbReference type="InterPro" id="IPR024052">
    <property type="entry name" value="Phosphopentomutase_DeoB_cap_sf"/>
</dbReference>
<evidence type="ECO:0000259" key="8">
    <source>
        <dbReference type="Pfam" id="PF01676"/>
    </source>
</evidence>
<feature type="domain" description="Metalloenzyme" evidence="8">
    <location>
        <begin position="2"/>
        <end position="395"/>
    </location>
</feature>
<dbReference type="OrthoDB" id="9769930at2"/>
<evidence type="ECO:0000313" key="9">
    <source>
        <dbReference type="EMBL" id="MSS81465.1"/>
    </source>
</evidence>
<dbReference type="GO" id="GO:0006015">
    <property type="term" value="P:5-phosphoribose 1-diphosphate biosynthetic process"/>
    <property type="evidence" value="ECO:0007669"/>
    <property type="project" value="UniProtKB-UniPathway"/>
</dbReference>
<dbReference type="GO" id="GO:0005829">
    <property type="term" value="C:cytosol"/>
    <property type="evidence" value="ECO:0007669"/>
    <property type="project" value="TreeGrafter"/>
</dbReference>
<feature type="binding site" evidence="6">
    <location>
        <position position="346"/>
    </location>
    <ligand>
        <name>Mn(2+)</name>
        <dbReference type="ChEBI" id="CHEBI:29035"/>
        <label>1</label>
    </ligand>
</feature>
<keyword evidence="3 6" id="KW-0479">Metal-binding</keyword>
<dbReference type="NCBIfam" id="TIGR01696">
    <property type="entry name" value="deoB"/>
    <property type="match status" value="1"/>
</dbReference>
<evidence type="ECO:0000256" key="7">
    <source>
        <dbReference type="NCBIfam" id="TIGR01696"/>
    </source>
</evidence>
<dbReference type="GO" id="GO:0008973">
    <property type="term" value="F:phosphopentomutase activity"/>
    <property type="evidence" value="ECO:0007669"/>
    <property type="project" value="UniProtKB-UniRule"/>
</dbReference>
<dbReference type="GO" id="GO:0006018">
    <property type="term" value="P:2-deoxyribose 1-phosphate catabolic process"/>
    <property type="evidence" value="ECO:0007669"/>
    <property type="project" value="UniProtKB-UniRule"/>
</dbReference>
<dbReference type="Pfam" id="PF01676">
    <property type="entry name" value="Metalloenzyme"/>
    <property type="match status" value="1"/>
</dbReference>
<feature type="binding site" evidence="6">
    <location>
        <position position="10"/>
    </location>
    <ligand>
        <name>Mn(2+)</name>
        <dbReference type="ChEBI" id="CHEBI:29035"/>
        <label>1</label>
    </ligand>
</feature>
<dbReference type="GO" id="GO:0009117">
    <property type="term" value="P:nucleotide metabolic process"/>
    <property type="evidence" value="ECO:0007669"/>
    <property type="project" value="UniProtKB-UniRule"/>
</dbReference>
<dbReference type="CDD" id="cd16009">
    <property type="entry name" value="PPM"/>
    <property type="match status" value="1"/>
</dbReference>
<feature type="binding site" evidence="6">
    <location>
        <position position="304"/>
    </location>
    <ligand>
        <name>Mn(2+)</name>
        <dbReference type="ChEBI" id="CHEBI:29035"/>
        <label>2</label>
    </ligand>
</feature>
<evidence type="ECO:0000256" key="5">
    <source>
        <dbReference type="ARBA" id="ARBA00023235"/>
    </source>
</evidence>
<dbReference type="Proteomes" id="UP000441455">
    <property type="component" value="Unassembled WGS sequence"/>
</dbReference>
<evidence type="ECO:0000256" key="1">
    <source>
        <dbReference type="ARBA" id="ARBA00010373"/>
    </source>
</evidence>
<feature type="binding site" evidence="6">
    <location>
        <position position="345"/>
    </location>
    <ligand>
        <name>Mn(2+)</name>
        <dbReference type="ChEBI" id="CHEBI:29035"/>
        <label>1</label>
    </ligand>
</feature>
<dbReference type="RefSeq" id="WP_154487704.1">
    <property type="nucleotide sequence ID" value="NZ_VULN01000003.1"/>
</dbReference>
<sequence length="407" mass="44507">MKRCIILMMDSFGIGGAPDAAKFGDAGADTLGHIARWFARQKEQAPGASFLALPNLARYGLELAHKRSTGEDLAHSIGSPEPLAGAYTYAKEISSGKDTLSGHWELTGVPVMFNWGYFPDKPHCFPKDIIDGLIREGHLPGVLGEKHASGTVIIQELGEEHMRTGKPIVYTSADSVLQIAAHERTFGLENLYKLCEIAYRLVQPYHIARVIARPFVGEKAGEFTRTGNRHDYAVPAPEKTLLDEVYEKAGGVYAVGKIADIFAHRGITRAWHATGLDALFDATLEALDAAGDRSLVFTNFVDFDSTYGHRRDAKGYGEGLMTVDRRLPELAARLQPGDLVLVTADHGCDPTWKGTDHTREHVPMLFFGPEVKPGPLEPMDTYSDAGQILAHHLGLELARGKAQEVLK</sequence>